<dbReference type="HOGENOM" id="CLU_004639_1_1_1"/>
<dbReference type="Proteomes" id="UP000053257">
    <property type="component" value="Unassembled WGS sequence"/>
</dbReference>
<evidence type="ECO:0000259" key="9">
    <source>
        <dbReference type="Pfam" id="PF16187"/>
    </source>
</evidence>
<name>A0A0C3S4S9_PHLG1</name>
<dbReference type="Pfam" id="PF16187">
    <property type="entry name" value="Peptidase_M16_M"/>
    <property type="match status" value="1"/>
</dbReference>
<dbReference type="InterPro" id="IPR011249">
    <property type="entry name" value="Metalloenz_LuxS/M16"/>
</dbReference>
<accession>A0A0C3S4S9</accession>
<feature type="domain" description="Peptidase M16 C-terminal" evidence="8">
    <location>
        <begin position="238"/>
        <end position="383"/>
    </location>
</feature>
<dbReference type="GO" id="GO:0051603">
    <property type="term" value="P:proteolysis involved in protein catabolic process"/>
    <property type="evidence" value="ECO:0007669"/>
    <property type="project" value="TreeGrafter"/>
</dbReference>
<organism evidence="11 12">
    <name type="scientific">Phlebiopsis gigantea (strain 11061_1 CR5-6)</name>
    <name type="common">White-rot fungus</name>
    <name type="synonym">Peniophora gigantea</name>
    <dbReference type="NCBI Taxonomy" id="745531"/>
    <lineage>
        <taxon>Eukaryota</taxon>
        <taxon>Fungi</taxon>
        <taxon>Dikarya</taxon>
        <taxon>Basidiomycota</taxon>
        <taxon>Agaricomycotina</taxon>
        <taxon>Agaricomycetes</taxon>
        <taxon>Polyporales</taxon>
        <taxon>Phanerochaetaceae</taxon>
        <taxon>Phlebiopsis</taxon>
    </lineage>
</organism>
<evidence type="ECO:0000313" key="12">
    <source>
        <dbReference type="Proteomes" id="UP000053257"/>
    </source>
</evidence>
<dbReference type="InterPro" id="IPR032632">
    <property type="entry name" value="Peptidase_M16_M"/>
</dbReference>
<dbReference type="InterPro" id="IPR054734">
    <property type="entry name" value="PqqF-like_C_4"/>
</dbReference>
<dbReference type="OrthoDB" id="952271at2759"/>
<evidence type="ECO:0008006" key="13">
    <source>
        <dbReference type="Google" id="ProtNLM"/>
    </source>
</evidence>
<evidence type="ECO:0000256" key="2">
    <source>
        <dbReference type="ARBA" id="ARBA00022670"/>
    </source>
</evidence>
<dbReference type="FunFam" id="3.30.830.10:FF:000005">
    <property type="entry name" value="nardilysin isoform X1"/>
    <property type="match status" value="1"/>
</dbReference>
<evidence type="ECO:0000256" key="5">
    <source>
        <dbReference type="ARBA" id="ARBA00022833"/>
    </source>
</evidence>
<dbReference type="PANTHER" id="PTHR43690">
    <property type="entry name" value="NARDILYSIN"/>
    <property type="match status" value="1"/>
</dbReference>
<dbReference type="InterPro" id="IPR050626">
    <property type="entry name" value="Peptidase_M16"/>
</dbReference>
<dbReference type="PANTHER" id="PTHR43690:SF18">
    <property type="entry name" value="INSULIN-DEGRADING ENZYME-RELATED"/>
    <property type="match status" value="1"/>
</dbReference>
<dbReference type="Pfam" id="PF00675">
    <property type="entry name" value="Peptidase_M16"/>
    <property type="match status" value="1"/>
</dbReference>
<evidence type="ECO:0000259" key="7">
    <source>
        <dbReference type="Pfam" id="PF00675"/>
    </source>
</evidence>
<dbReference type="AlphaFoldDB" id="A0A0C3S4S9"/>
<dbReference type="GO" id="GO:0004222">
    <property type="term" value="F:metalloendopeptidase activity"/>
    <property type="evidence" value="ECO:0007669"/>
    <property type="project" value="TreeGrafter"/>
</dbReference>
<dbReference type="InterPro" id="IPR011765">
    <property type="entry name" value="Pept_M16_N"/>
</dbReference>
<keyword evidence="3" id="KW-0479">Metal-binding</keyword>
<dbReference type="GO" id="GO:0005829">
    <property type="term" value="C:cytosol"/>
    <property type="evidence" value="ECO:0007669"/>
    <property type="project" value="TreeGrafter"/>
</dbReference>
<dbReference type="EMBL" id="KN840550">
    <property type="protein sequence ID" value="KIP05202.1"/>
    <property type="molecule type" value="Genomic_DNA"/>
</dbReference>
<dbReference type="GO" id="GO:0043171">
    <property type="term" value="P:peptide catabolic process"/>
    <property type="evidence" value="ECO:0007669"/>
    <property type="project" value="TreeGrafter"/>
</dbReference>
<evidence type="ECO:0000256" key="3">
    <source>
        <dbReference type="ARBA" id="ARBA00022723"/>
    </source>
</evidence>
<evidence type="ECO:0000313" key="11">
    <source>
        <dbReference type="EMBL" id="KIP05202.1"/>
    </source>
</evidence>
<evidence type="ECO:0000259" key="10">
    <source>
        <dbReference type="Pfam" id="PF22456"/>
    </source>
</evidence>
<evidence type="ECO:0000256" key="4">
    <source>
        <dbReference type="ARBA" id="ARBA00022801"/>
    </source>
</evidence>
<sequence>MAYPSWADGPSWTTVAATADCPEHAVYTGNVDKSDLDEREYRLVRLNNGILGVLVHDESTDKAAASLHVATGHLQDPDDVPGLAHFCEHMIMKAGSSSGITRDLSPILPRMIGHLNGGVKNGVTGPALQDYFFSVNSPALASGIPRLAAFFWGPLFTPGLTAREMNAVDSENKRNLQNDVRRITQVAKGLSVNGHPWRKFGTGNVATLTEKAKKAIDQTSRQDEDQEGDGGAVGREVRKMLIEWWEKQYCAGRMTLAVVGKEPLDDLTKLVIPAFSKIPNRGLDPRPMVKDPFWGPEQFATIVYIKTVKDYHAFRLSFPIAYQGPLYQTRPAQFVAHFVGHEGPGSICAFLKQKGWLVSLTAGHTQDNRSVPFFDIAGTLTKEGYRKSPSTPLVRDSNANTPFYYLSLLRSSAFEAYHFAEIAQTAKTHFRFREKSQPHTYARELARRLLDPVPPERILDFGALVREWDETGVRELLEALVPERGRVLLMAKDHDAGVLGNGVGVEQVWEKERWYGTEYVVKKLDDEFIQEARQPHANPALALPGPNPYIPSDFSVERIPVDVPARVPEKVQESTRASLWFKKDDQFWVPKARVQLRIRTPYARLTPRHAVLTSLYTNLVEDTLAEIAYDATIAGLDYGVSSTAEGIHVSVSGYNDKIPVLLRTVLEKLRSVEIRDDRLRVFAEQLGLSYKNYYLGQPSNLSQYFVACVFNPFVWTPAEKLQEISTITSDDVEKHKRELLSKVHFEALITGNIRRDRAAKIMEDIEEQFSDAQTLAPAEWHRHRCLLLPPGADVILEKTHVNTKEMNSALTYYCHFGDLTDDRLRATLVFLVHVIKEPTFSQLRTVEQLGYVVSATVRSSTGSMGLDIKIQSLKPPSFLEGRVDAFLEAFRDVLAGFSEEKLAHEKNSLIMKLLEKPKNLGEESARFWDKINWEYYDFLQNEIDANTIETLALEEVVQAYDAFVAPKGSSRRKLSVHLVAQQTANEPSTASTLVREEGEAIFKASLACSAAAVPVSRPGEGPYPSPKL</sequence>
<evidence type="ECO:0000256" key="6">
    <source>
        <dbReference type="ARBA" id="ARBA00023049"/>
    </source>
</evidence>
<keyword evidence="5" id="KW-0862">Zinc</keyword>
<keyword evidence="6" id="KW-0482">Metalloprotease</keyword>
<dbReference type="GO" id="GO:0005739">
    <property type="term" value="C:mitochondrion"/>
    <property type="evidence" value="ECO:0007669"/>
    <property type="project" value="TreeGrafter"/>
</dbReference>
<reference evidence="11 12" key="1">
    <citation type="journal article" date="2014" name="PLoS Genet.">
        <title>Analysis of the Phlebiopsis gigantea genome, transcriptome and secretome provides insight into its pioneer colonization strategies of wood.</title>
        <authorList>
            <person name="Hori C."/>
            <person name="Ishida T."/>
            <person name="Igarashi K."/>
            <person name="Samejima M."/>
            <person name="Suzuki H."/>
            <person name="Master E."/>
            <person name="Ferreira P."/>
            <person name="Ruiz-Duenas F.J."/>
            <person name="Held B."/>
            <person name="Canessa P."/>
            <person name="Larrondo L.F."/>
            <person name="Schmoll M."/>
            <person name="Druzhinina I.S."/>
            <person name="Kubicek C.P."/>
            <person name="Gaskell J.A."/>
            <person name="Kersten P."/>
            <person name="St John F."/>
            <person name="Glasner J."/>
            <person name="Sabat G."/>
            <person name="Splinter BonDurant S."/>
            <person name="Syed K."/>
            <person name="Yadav J."/>
            <person name="Mgbeahuruike A.C."/>
            <person name="Kovalchuk A."/>
            <person name="Asiegbu F.O."/>
            <person name="Lackner G."/>
            <person name="Hoffmeister D."/>
            <person name="Rencoret J."/>
            <person name="Gutierrez A."/>
            <person name="Sun H."/>
            <person name="Lindquist E."/>
            <person name="Barry K."/>
            <person name="Riley R."/>
            <person name="Grigoriev I.V."/>
            <person name="Henrissat B."/>
            <person name="Kues U."/>
            <person name="Berka R.M."/>
            <person name="Martinez A.T."/>
            <person name="Covert S.F."/>
            <person name="Blanchette R.A."/>
            <person name="Cullen D."/>
        </authorList>
    </citation>
    <scope>NUCLEOTIDE SEQUENCE [LARGE SCALE GENOMIC DNA]</scope>
    <source>
        <strain evidence="11 12">11061_1 CR5-6</strain>
    </source>
</reference>
<dbReference type="Gene3D" id="3.30.830.10">
    <property type="entry name" value="Metalloenzyme, LuxS/M16 peptidase-like"/>
    <property type="match status" value="4"/>
</dbReference>
<proteinExistence type="inferred from homology"/>
<feature type="domain" description="Coenzyme PQQ synthesis protein F-like C-terminal lobe" evidence="10">
    <location>
        <begin position="831"/>
        <end position="928"/>
    </location>
</feature>
<dbReference type="FunFam" id="3.30.830.10:FF:000003">
    <property type="entry name" value="Insulin-degrading enzyme"/>
    <property type="match status" value="1"/>
</dbReference>
<dbReference type="Pfam" id="PF05193">
    <property type="entry name" value="Peptidase_M16_C"/>
    <property type="match status" value="1"/>
</dbReference>
<comment type="similarity">
    <text evidence="1">Belongs to the peptidase M16 family.</text>
</comment>
<feature type="domain" description="Peptidase M16 middle/third" evidence="9">
    <location>
        <begin position="430"/>
        <end position="723"/>
    </location>
</feature>
<protein>
    <recommendedName>
        <fullName evidence="13">Peptidase M16 N-terminal domain-containing protein</fullName>
    </recommendedName>
</protein>
<keyword evidence="12" id="KW-1185">Reference proteome</keyword>
<dbReference type="SUPFAM" id="SSF63411">
    <property type="entry name" value="LuxS/MPP-like metallohydrolase"/>
    <property type="match status" value="4"/>
</dbReference>
<keyword evidence="4" id="KW-0378">Hydrolase</keyword>
<dbReference type="Pfam" id="PF22456">
    <property type="entry name" value="PqqF-like_C_4"/>
    <property type="match status" value="1"/>
</dbReference>
<evidence type="ECO:0000259" key="8">
    <source>
        <dbReference type="Pfam" id="PF05193"/>
    </source>
</evidence>
<gene>
    <name evidence="11" type="ORF">PHLGIDRAFT_129039</name>
</gene>
<evidence type="ECO:0000256" key="1">
    <source>
        <dbReference type="ARBA" id="ARBA00007261"/>
    </source>
</evidence>
<dbReference type="InterPro" id="IPR007863">
    <property type="entry name" value="Peptidase_M16_C"/>
</dbReference>
<dbReference type="GO" id="GO:0046872">
    <property type="term" value="F:metal ion binding"/>
    <property type="evidence" value="ECO:0007669"/>
    <property type="project" value="UniProtKB-KW"/>
</dbReference>
<feature type="domain" description="Peptidase M16 N-terminal" evidence="7">
    <location>
        <begin position="53"/>
        <end position="190"/>
    </location>
</feature>
<dbReference type="STRING" id="745531.A0A0C3S4S9"/>
<keyword evidence="2" id="KW-0645">Protease</keyword>